<dbReference type="PANTHER" id="PTHR15680:SF9">
    <property type="entry name" value="LARGE RIBOSOMAL SUBUNIT PROTEIN BL19M"/>
    <property type="match status" value="1"/>
</dbReference>
<dbReference type="InterPro" id="IPR008991">
    <property type="entry name" value="Translation_prot_SH3-like_sf"/>
</dbReference>
<organism evidence="4 5">
    <name type="scientific">Coemansia javaensis</name>
    <dbReference type="NCBI Taxonomy" id="2761396"/>
    <lineage>
        <taxon>Eukaryota</taxon>
        <taxon>Fungi</taxon>
        <taxon>Fungi incertae sedis</taxon>
        <taxon>Zoopagomycota</taxon>
        <taxon>Kickxellomycotina</taxon>
        <taxon>Kickxellomycetes</taxon>
        <taxon>Kickxellales</taxon>
        <taxon>Kickxellaceae</taxon>
        <taxon>Coemansia</taxon>
    </lineage>
</organism>
<dbReference type="Gene3D" id="2.30.30.790">
    <property type="match status" value="1"/>
</dbReference>
<dbReference type="OrthoDB" id="432645at2759"/>
<proteinExistence type="inferred from homology"/>
<dbReference type="GO" id="GO:0003735">
    <property type="term" value="F:structural constituent of ribosome"/>
    <property type="evidence" value="ECO:0007669"/>
    <property type="project" value="InterPro"/>
</dbReference>
<evidence type="ECO:0000313" key="5">
    <source>
        <dbReference type="Proteomes" id="UP001140217"/>
    </source>
</evidence>
<dbReference type="InterPro" id="IPR038657">
    <property type="entry name" value="Ribosomal_bL19_sf"/>
</dbReference>
<dbReference type="GO" id="GO:0006412">
    <property type="term" value="P:translation"/>
    <property type="evidence" value="ECO:0007669"/>
    <property type="project" value="InterPro"/>
</dbReference>
<accession>A0A9W8LN48</accession>
<dbReference type="AlphaFoldDB" id="A0A9W8LN48"/>
<evidence type="ECO:0000313" key="4">
    <source>
        <dbReference type="EMBL" id="KAJ2785685.1"/>
    </source>
</evidence>
<name>A0A9W8LN48_9FUNG</name>
<dbReference type="PANTHER" id="PTHR15680">
    <property type="entry name" value="RIBOSOMAL PROTEIN L19"/>
    <property type="match status" value="1"/>
</dbReference>
<protein>
    <recommendedName>
        <fullName evidence="6">Ribosomal protein L19</fullName>
    </recommendedName>
</protein>
<reference evidence="4" key="1">
    <citation type="submission" date="2022-07" db="EMBL/GenBank/DDBJ databases">
        <title>Phylogenomic reconstructions and comparative analyses of Kickxellomycotina fungi.</title>
        <authorList>
            <person name="Reynolds N.K."/>
            <person name="Stajich J.E."/>
            <person name="Barry K."/>
            <person name="Grigoriev I.V."/>
            <person name="Crous P."/>
            <person name="Smith M.E."/>
        </authorList>
    </citation>
    <scope>NUCLEOTIDE SEQUENCE</scope>
    <source>
        <strain evidence="4">NBRC 105414</strain>
    </source>
</reference>
<dbReference type="Proteomes" id="UP001140217">
    <property type="component" value="Unassembled WGS sequence"/>
</dbReference>
<gene>
    <name evidence="4" type="ORF">H4R18_000376</name>
</gene>
<comment type="caution">
    <text evidence="4">The sequence shown here is derived from an EMBL/GenBank/DDBJ whole genome shotgun (WGS) entry which is preliminary data.</text>
</comment>
<evidence type="ECO:0000256" key="3">
    <source>
        <dbReference type="ARBA" id="ARBA00023274"/>
    </source>
</evidence>
<dbReference type="GO" id="GO:0005762">
    <property type="term" value="C:mitochondrial large ribosomal subunit"/>
    <property type="evidence" value="ECO:0007669"/>
    <property type="project" value="TreeGrafter"/>
</dbReference>
<dbReference type="EMBL" id="JANBUL010000008">
    <property type="protein sequence ID" value="KAJ2785685.1"/>
    <property type="molecule type" value="Genomic_DNA"/>
</dbReference>
<keyword evidence="3" id="KW-0687">Ribonucleoprotein</keyword>
<keyword evidence="5" id="KW-1185">Reference proteome</keyword>
<evidence type="ECO:0000256" key="1">
    <source>
        <dbReference type="ARBA" id="ARBA00005781"/>
    </source>
</evidence>
<keyword evidence="2" id="KW-0689">Ribosomal protein</keyword>
<dbReference type="InterPro" id="IPR001857">
    <property type="entry name" value="Ribosomal_bL19"/>
</dbReference>
<evidence type="ECO:0008006" key="6">
    <source>
        <dbReference type="Google" id="ProtNLM"/>
    </source>
</evidence>
<dbReference type="SUPFAM" id="SSF50104">
    <property type="entry name" value="Translation proteins SH3-like domain"/>
    <property type="match status" value="1"/>
</dbReference>
<sequence length="199" mass="22010">MLRSIGQRLAGLAGGLRVPGASMQRLQQRAASTGGTEPYIVPQPQFATPLARAEEKRPNVMKVVEREAVARADVDGRAKLFLRRAAPKDRMCAGDVVFVETINSMSDPSATTVFGGVCIAIYRRGIDTSFILRNLVQNVGVEMRFMAYSPLVKRIEIMQKAQRVRRAKLFYLRDRPGRAFQGKALRKVAKSQPPPPAKS</sequence>
<comment type="similarity">
    <text evidence="1">Belongs to the bacterial ribosomal protein bL19 family.</text>
</comment>
<dbReference type="Pfam" id="PF01245">
    <property type="entry name" value="Ribosomal_L19"/>
    <property type="match status" value="1"/>
</dbReference>
<dbReference type="PRINTS" id="PR00061">
    <property type="entry name" value="RIBOSOMALL19"/>
</dbReference>
<evidence type="ECO:0000256" key="2">
    <source>
        <dbReference type="ARBA" id="ARBA00022980"/>
    </source>
</evidence>